<keyword evidence="1" id="KW-0472">Membrane</keyword>
<proteinExistence type="predicted"/>
<protein>
    <submittedName>
        <fullName evidence="2">Uncharacterized protein</fullName>
    </submittedName>
</protein>
<keyword evidence="3" id="KW-1185">Reference proteome</keyword>
<keyword evidence="1" id="KW-1133">Transmembrane helix</keyword>
<dbReference type="Proteomes" id="UP000541444">
    <property type="component" value="Unassembled WGS sequence"/>
</dbReference>
<comment type="caution">
    <text evidence="2">The sequence shown here is derived from an EMBL/GenBank/DDBJ whole genome shotgun (WGS) entry which is preliminary data.</text>
</comment>
<dbReference type="AlphaFoldDB" id="A0A7J7MLG1"/>
<reference evidence="2 3" key="1">
    <citation type="journal article" date="2020" name="IScience">
        <title>Genome Sequencing of the Endangered Kingdonia uniflora (Circaeasteraceae, Ranunculales) Reveals Potential Mechanisms of Evolutionary Specialization.</title>
        <authorList>
            <person name="Sun Y."/>
            <person name="Deng T."/>
            <person name="Zhang A."/>
            <person name="Moore M.J."/>
            <person name="Landis J.B."/>
            <person name="Lin N."/>
            <person name="Zhang H."/>
            <person name="Zhang X."/>
            <person name="Huang J."/>
            <person name="Zhang X."/>
            <person name="Sun H."/>
            <person name="Wang H."/>
        </authorList>
    </citation>
    <scope>NUCLEOTIDE SEQUENCE [LARGE SCALE GENOMIC DNA]</scope>
    <source>
        <strain evidence="2">TB1705</strain>
        <tissue evidence="2">Leaf</tissue>
    </source>
</reference>
<dbReference type="EMBL" id="JACGCM010001406">
    <property type="protein sequence ID" value="KAF6155677.1"/>
    <property type="molecule type" value="Genomic_DNA"/>
</dbReference>
<accession>A0A7J7MLG1</accession>
<feature type="transmembrane region" description="Helical" evidence="1">
    <location>
        <begin position="69"/>
        <end position="98"/>
    </location>
</feature>
<evidence type="ECO:0000256" key="1">
    <source>
        <dbReference type="SAM" id="Phobius"/>
    </source>
</evidence>
<evidence type="ECO:0000313" key="2">
    <source>
        <dbReference type="EMBL" id="KAF6155677.1"/>
    </source>
</evidence>
<keyword evidence="1" id="KW-0812">Transmembrane</keyword>
<name>A0A7J7MLG1_9MAGN</name>
<gene>
    <name evidence="2" type="ORF">GIB67_007114</name>
</gene>
<organism evidence="2 3">
    <name type="scientific">Kingdonia uniflora</name>
    <dbReference type="NCBI Taxonomy" id="39325"/>
    <lineage>
        <taxon>Eukaryota</taxon>
        <taxon>Viridiplantae</taxon>
        <taxon>Streptophyta</taxon>
        <taxon>Embryophyta</taxon>
        <taxon>Tracheophyta</taxon>
        <taxon>Spermatophyta</taxon>
        <taxon>Magnoliopsida</taxon>
        <taxon>Ranunculales</taxon>
        <taxon>Circaeasteraceae</taxon>
        <taxon>Kingdonia</taxon>
    </lineage>
</organism>
<sequence>MMIIATTTFNFSRSEYFTVMLFGASNKVFAVMQEKYIFAFLIRFGTKHMPHIVEANGVYGMDISRFNNFYLILGILCYMFAFVRLSTTLLISMFAGYYECTAG</sequence>
<evidence type="ECO:0000313" key="3">
    <source>
        <dbReference type="Proteomes" id="UP000541444"/>
    </source>
</evidence>